<feature type="non-terminal residue" evidence="1">
    <location>
        <position position="233"/>
    </location>
</feature>
<organism evidence="1">
    <name type="scientific">marine sediment metagenome</name>
    <dbReference type="NCBI Taxonomy" id="412755"/>
    <lineage>
        <taxon>unclassified sequences</taxon>
        <taxon>metagenomes</taxon>
        <taxon>ecological metagenomes</taxon>
    </lineage>
</organism>
<protein>
    <submittedName>
        <fullName evidence="1">Uncharacterized protein</fullName>
    </submittedName>
</protein>
<proteinExistence type="predicted"/>
<reference evidence="1" key="1">
    <citation type="journal article" date="2014" name="Front. Microbiol.">
        <title>High frequency of phylogenetically diverse reductive dehalogenase-homologous genes in deep subseafloor sedimentary metagenomes.</title>
        <authorList>
            <person name="Kawai M."/>
            <person name="Futagami T."/>
            <person name="Toyoda A."/>
            <person name="Takaki Y."/>
            <person name="Nishi S."/>
            <person name="Hori S."/>
            <person name="Arai W."/>
            <person name="Tsubouchi T."/>
            <person name="Morono Y."/>
            <person name="Uchiyama I."/>
            <person name="Ito T."/>
            <person name="Fujiyama A."/>
            <person name="Inagaki F."/>
            <person name="Takami H."/>
        </authorList>
    </citation>
    <scope>NUCLEOTIDE SEQUENCE</scope>
    <source>
        <strain evidence="1">Expedition CK06-06</strain>
    </source>
</reference>
<sequence>MRQSPNDIVLVEGNNELNVQLVPIAPVGVEITGISVSPTTLTTARHEYETSLGLGFWGDPFTIRITFSNPFDMDIWVRPDYAFGHLTGVPLEYVAGILKGFTAEELLYFRWLMDTEYMEGDYSYTVDWQKLYDVQNAGSNMPQFVKDPDGIAVLAGGGDCWLKIPAGGQATTVKQAHLGSDLQVKALQCTTCGEIITGGVEEHYAANHPGVEITCWAWGGLSGCYFDDGSGNA</sequence>
<dbReference type="AlphaFoldDB" id="X1K1I2"/>
<gene>
    <name evidence="1" type="ORF">S03H2_60120</name>
</gene>
<name>X1K1I2_9ZZZZ</name>
<dbReference type="EMBL" id="BARU01038715">
    <property type="protein sequence ID" value="GAH87515.1"/>
    <property type="molecule type" value="Genomic_DNA"/>
</dbReference>
<evidence type="ECO:0000313" key="1">
    <source>
        <dbReference type="EMBL" id="GAH87515.1"/>
    </source>
</evidence>
<accession>X1K1I2</accession>
<comment type="caution">
    <text evidence="1">The sequence shown here is derived from an EMBL/GenBank/DDBJ whole genome shotgun (WGS) entry which is preliminary data.</text>
</comment>